<organism evidence="7 8">
    <name type="scientific">Pauljensenia hongkongensis</name>
    <dbReference type="NCBI Taxonomy" id="178339"/>
    <lineage>
        <taxon>Bacteria</taxon>
        <taxon>Bacillati</taxon>
        <taxon>Actinomycetota</taxon>
        <taxon>Actinomycetes</taxon>
        <taxon>Actinomycetales</taxon>
        <taxon>Actinomycetaceae</taxon>
        <taxon>Pauljensenia</taxon>
    </lineage>
</organism>
<dbReference type="InterPro" id="IPR010049">
    <property type="entry name" value="MTA_SAH_Nsdase"/>
</dbReference>
<dbReference type="NCBIfam" id="TIGR01704">
    <property type="entry name" value="MTA_SAH-Nsdase"/>
    <property type="match status" value="1"/>
</dbReference>
<dbReference type="Proteomes" id="UP000095214">
    <property type="component" value="Chromosome"/>
</dbReference>
<dbReference type="UniPathway" id="UPA00904">
    <property type="reaction ID" value="UER00871"/>
</dbReference>
<dbReference type="EC" id="3.2.2.9" evidence="2"/>
<dbReference type="Pfam" id="PF01048">
    <property type="entry name" value="PNP_UDP_1"/>
    <property type="match status" value="1"/>
</dbReference>
<keyword evidence="3" id="KW-0028">Amino-acid biosynthesis</keyword>
<dbReference type="GO" id="GO:0005829">
    <property type="term" value="C:cytosol"/>
    <property type="evidence" value="ECO:0007669"/>
    <property type="project" value="TreeGrafter"/>
</dbReference>
<dbReference type="PANTHER" id="PTHR46832">
    <property type="entry name" value="5'-METHYLTHIOADENOSINE/S-ADENOSYLHOMOCYSTEINE NUCLEOSIDASE"/>
    <property type="match status" value="1"/>
</dbReference>
<evidence type="ECO:0000313" key="7">
    <source>
        <dbReference type="EMBL" id="AOS47677.1"/>
    </source>
</evidence>
<dbReference type="Gene3D" id="3.40.50.1580">
    <property type="entry name" value="Nucleoside phosphorylase domain"/>
    <property type="match status" value="1"/>
</dbReference>
<sequence length="251" mass="26070">MSENLSFPGRVRADAVIQCAMDMEAAPLLHLLEPMGDEETPRAVHAGAPGRHVQRFALGLIDGRTVLVVTSGIGEANAAAATARALVLVDAPIVIAAGTTGGLARDINVGDIAVGVSAVYGQADATAFGYALGQVPRMPVDYSSSERAAARCDALAGLVDHPVRLGRIVSSDSFCTEQVAEPMRQRFPDAMGADMETCAIAQVAWSCGVDWISLRAVSDLCGPGADQAFHMDGERAAAHSAEAVRAYLALL</sequence>
<dbReference type="GO" id="GO:0008930">
    <property type="term" value="F:methylthioadenosine nucleosidase activity"/>
    <property type="evidence" value="ECO:0007669"/>
    <property type="project" value="InterPro"/>
</dbReference>
<dbReference type="OrthoDB" id="3734512at2"/>
<evidence type="ECO:0000256" key="2">
    <source>
        <dbReference type="ARBA" id="ARBA00011974"/>
    </source>
</evidence>
<feature type="domain" description="Nucleoside phosphorylase" evidence="6">
    <location>
        <begin position="16"/>
        <end position="248"/>
    </location>
</feature>
<keyword evidence="4" id="KW-0378">Hydrolase</keyword>
<evidence type="ECO:0000259" key="6">
    <source>
        <dbReference type="Pfam" id="PF01048"/>
    </source>
</evidence>
<gene>
    <name evidence="7" type="ORF">BH719_07320</name>
</gene>
<dbReference type="STRING" id="178339.BH719_07320"/>
<dbReference type="KEGG" id="phon:BH719_07320"/>
<evidence type="ECO:0000256" key="4">
    <source>
        <dbReference type="ARBA" id="ARBA00022801"/>
    </source>
</evidence>
<evidence type="ECO:0000256" key="3">
    <source>
        <dbReference type="ARBA" id="ARBA00022605"/>
    </source>
</evidence>
<dbReference type="CDD" id="cd09008">
    <property type="entry name" value="MTAN"/>
    <property type="match status" value="1"/>
</dbReference>
<accession>A0A1D8B3F8</accession>
<comment type="pathway">
    <text evidence="1">Amino-acid biosynthesis; L-methionine biosynthesis via salvage pathway; S-methyl-5-thio-alpha-D-ribose 1-phosphate from S-methyl-5'-thioadenosine (hydrolase route): step 1/2.</text>
</comment>
<dbReference type="GO" id="GO:0019284">
    <property type="term" value="P:L-methionine salvage from S-adenosylmethionine"/>
    <property type="evidence" value="ECO:0007669"/>
    <property type="project" value="TreeGrafter"/>
</dbReference>
<dbReference type="PANTHER" id="PTHR46832:SF1">
    <property type="entry name" value="5'-METHYLTHIOADENOSINE_S-ADENOSYLHOMOCYSTEINE NUCLEOSIDASE"/>
    <property type="match status" value="1"/>
</dbReference>
<dbReference type="InterPro" id="IPR000845">
    <property type="entry name" value="Nucleoside_phosphorylase_d"/>
</dbReference>
<dbReference type="GO" id="GO:0008782">
    <property type="term" value="F:adenosylhomocysteine nucleosidase activity"/>
    <property type="evidence" value="ECO:0007669"/>
    <property type="project" value="UniProtKB-EC"/>
</dbReference>
<dbReference type="RefSeq" id="WP_009744182.1">
    <property type="nucleotide sequence ID" value="NZ_CP017298.1"/>
</dbReference>
<dbReference type="InterPro" id="IPR035994">
    <property type="entry name" value="Nucleoside_phosphorylase_sf"/>
</dbReference>
<reference evidence="7 8" key="1">
    <citation type="submission" date="2016-09" db="EMBL/GenBank/DDBJ databases">
        <title>Complete genome sequence of Actinomyces hongkongensis HKU8.</title>
        <authorList>
            <person name="Gao Y.-X."/>
            <person name="Zhou Y.-Y."/>
            <person name="Xie Y."/>
            <person name="Wang M."/>
            <person name="Wang S.-J."/>
            <person name="Shen S.-G."/>
        </authorList>
    </citation>
    <scope>NUCLEOTIDE SEQUENCE [LARGE SCALE GENOMIC DNA]</scope>
    <source>
        <strain evidence="7 8">HKU8</strain>
    </source>
</reference>
<dbReference type="GO" id="GO:0019509">
    <property type="term" value="P:L-methionine salvage from methylthioadenosine"/>
    <property type="evidence" value="ECO:0007669"/>
    <property type="project" value="UniProtKB-UniPathway"/>
</dbReference>
<dbReference type="EMBL" id="CP017298">
    <property type="protein sequence ID" value="AOS47677.1"/>
    <property type="molecule type" value="Genomic_DNA"/>
</dbReference>
<proteinExistence type="predicted"/>
<evidence type="ECO:0000256" key="1">
    <source>
        <dbReference type="ARBA" id="ARBA00004945"/>
    </source>
</evidence>
<evidence type="ECO:0000256" key="5">
    <source>
        <dbReference type="ARBA" id="ARBA00023167"/>
    </source>
</evidence>
<evidence type="ECO:0000313" key="8">
    <source>
        <dbReference type="Proteomes" id="UP000095214"/>
    </source>
</evidence>
<dbReference type="GO" id="GO:0009164">
    <property type="term" value="P:nucleoside catabolic process"/>
    <property type="evidence" value="ECO:0007669"/>
    <property type="project" value="InterPro"/>
</dbReference>
<keyword evidence="5" id="KW-0486">Methionine biosynthesis</keyword>
<protein>
    <recommendedName>
        <fullName evidence="2">adenosylhomocysteine nucleosidase</fullName>
        <ecNumber evidence="2">3.2.2.9</ecNumber>
    </recommendedName>
</protein>
<keyword evidence="8" id="KW-1185">Reference proteome</keyword>
<name>A0A1D8B3F8_9ACTO</name>
<dbReference type="AlphaFoldDB" id="A0A1D8B3F8"/>
<dbReference type="SUPFAM" id="SSF53167">
    <property type="entry name" value="Purine and uridine phosphorylases"/>
    <property type="match status" value="1"/>
</dbReference>